<keyword evidence="2" id="KW-1185">Reference proteome</keyword>
<evidence type="ECO:0000313" key="2">
    <source>
        <dbReference type="Proteomes" id="UP000315540"/>
    </source>
</evidence>
<dbReference type="Gene3D" id="2.40.128.140">
    <property type="entry name" value="Outer membrane protein"/>
    <property type="match status" value="1"/>
</dbReference>
<dbReference type="EMBL" id="VFWZ01000009">
    <property type="protein sequence ID" value="TPN82414.1"/>
    <property type="molecule type" value="Genomic_DNA"/>
</dbReference>
<sequence length="333" mass="38424">MGNYINMLMFVNKSLFLYCLFLVIISNYCISQEDHYTHQITFSTDNDVFTFDNGSDRYYSFGGGLKYTFTAKRFLGLQHLFKNKDNVFYDVEYRIEGYTPSDVNDFALTERIEGPDEFDRPYAGLSYFTLGASYIFKRSFFKTELLVGVLGPSSQADEVQSWFHRNIIDEPIYDGWKFQLEDQFLLNINSYYTHDFNPNHNWFNTFGTANLKLGNLFNQASAGLGFRIGKFAKISKSSSFNNSILLPKKNFEFFFQFSSSGGINISDATIQGNIFDRGKYSFSDLNNVSWNIKNGLYFSKNRFSCNISYSWSSGVLDTTENHIFGTISGSYRF</sequence>
<comment type="caution">
    <text evidence="1">The sequence shown here is derived from an EMBL/GenBank/DDBJ whole genome shotgun (WGS) entry which is preliminary data.</text>
</comment>
<dbReference type="AlphaFoldDB" id="A0A504IWJ8"/>
<proteinExistence type="predicted"/>
<reference evidence="1 2" key="1">
    <citation type="submission" date="2019-06" db="EMBL/GenBank/DDBJ databases">
        <authorList>
            <person name="Meng X."/>
        </authorList>
    </citation>
    <scope>NUCLEOTIDE SEQUENCE [LARGE SCALE GENOMIC DNA]</scope>
    <source>
        <strain evidence="1 2">M625</strain>
    </source>
</reference>
<dbReference type="InterPro" id="IPR018707">
    <property type="entry name" value="LpxR"/>
</dbReference>
<dbReference type="InterPro" id="IPR037107">
    <property type="entry name" value="Put_OMP_sf"/>
</dbReference>
<dbReference type="Pfam" id="PF09982">
    <property type="entry name" value="LpxR"/>
    <property type="match status" value="1"/>
</dbReference>
<protein>
    <submittedName>
        <fullName evidence="1">Lipid A deacylase LpxR family protein</fullName>
    </submittedName>
</protein>
<gene>
    <name evidence="1" type="ORF">FHK87_23625</name>
</gene>
<name>A0A504IWJ8_9FLAO</name>
<evidence type="ECO:0000313" key="1">
    <source>
        <dbReference type="EMBL" id="TPN82414.1"/>
    </source>
</evidence>
<dbReference type="Proteomes" id="UP000315540">
    <property type="component" value="Unassembled WGS sequence"/>
</dbReference>
<organism evidence="1 2">
    <name type="scientific">Aquimarina algicola</name>
    <dbReference type="NCBI Taxonomy" id="2589995"/>
    <lineage>
        <taxon>Bacteria</taxon>
        <taxon>Pseudomonadati</taxon>
        <taxon>Bacteroidota</taxon>
        <taxon>Flavobacteriia</taxon>
        <taxon>Flavobacteriales</taxon>
        <taxon>Flavobacteriaceae</taxon>
        <taxon>Aquimarina</taxon>
    </lineage>
</organism>
<accession>A0A504IWJ8</accession>